<sequence length="344" mass="37721">MRRITLDDVASLAGVSPITVSRVLRKPAVVSEALRLRVNSAIDQLGYIPNVAASRLASSRTHMIGVIVPTLYNVIFADYLFALHEVLIAAGFQVIVVNSRYSEIEEENAIKALLGQRVEAIIIAGTHHTSLSRQLLVRARLPVVETFELSNDPINLNIGMSQEDAGYTATRHLVERGFRRIAFLTGNLDHRAQSRFDGYHAAMHEVGFKSLEIIAPRPRHSSVALGSELFGEMHDRGDLPEAIFCTDDNLALGAMQECRKRRIRVPDDISIIGFHDLEFAACAAPSLSSIATRRYETGRLAAGKVLLALDASTRSGLEQIDMGFTLIARESTSAHAGFDPPQTQ</sequence>
<dbReference type="RefSeq" id="WP_007537163.1">
    <property type="nucleotide sequence ID" value="NZ_HF536773.1"/>
</dbReference>
<evidence type="ECO:0000259" key="4">
    <source>
        <dbReference type="PROSITE" id="PS50932"/>
    </source>
</evidence>
<dbReference type="HOGENOM" id="CLU_037628_6_3_5"/>
<dbReference type="AlphaFoldDB" id="K0Q5A6"/>
<proteinExistence type="predicted"/>
<keyword evidence="3" id="KW-0804">Transcription</keyword>
<dbReference type="PANTHER" id="PTHR30146">
    <property type="entry name" value="LACI-RELATED TRANSCRIPTIONAL REPRESSOR"/>
    <property type="match status" value="1"/>
</dbReference>
<evidence type="ECO:0000313" key="6">
    <source>
        <dbReference type="Proteomes" id="UP000009319"/>
    </source>
</evidence>
<evidence type="ECO:0000256" key="1">
    <source>
        <dbReference type="ARBA" id="ARBA00023015"/>
    </source>
</evidence>
<dbReference type="CDD" id="cd01392">
    <property type="entry name" value="HTH_LacI"/>
    <property type="match status" value="1"/>
</dbReference>
<accession>K0Q5A6</accession>
<dbReference type="SUPFAM" id="SSF53822">
    <property type="entry name" value="Periplasmic binding protein-like I"/>
    <property type="match status" value="1"/>
</dbReference>
<protein>
    <submittedName>
        <fullName evidence="5">Putative LacI family transcriptional regulator</fullName>
    </submittedName>
</protein>
<feature type="domain" description="HTH lacI-type" evidence="4">
    <location>
        <begin position="4"/>
        <end position="58"/>
    </location>
</feature>
<reference evidence="5 6" key="1">
    <citation type="journal article" date="2013" name="Genome Announc.">
        <title>Draft Genome Sequence of Rhizobium mesoamericanum STM3625, a Nitrogen-Fixing Symbiont of Mimosa pudica Isolated in French Guiana (South America).</title>
        <authorList>
            <person name="Moulin L."/>
            <person name="Mornico D."/>
            <person name="Melkonian R."/>
            <person name="Klonowska A."/>
        </authorList>
    </citation>
    <scope>NUCLEOTIDE SEQUENCE [LARGE SCALE GENOMIC DNA]</scope>
    <source>
        <strain evidence="5 6">STM3625</strain>
    </source>
</reference>
<dbReference type="GO" id="GO:0003700">
    <property type="term" value="F:DNA-binding transcription factor activity"/>
    <property type="evidence" value="ECO:0007669"/>
    <property type="project" value="TreeGrafter"/>
</dbReference>
<dbReference type="Gene3D" id="1.10.260.40">
    <property type="entry name" value="lambda repressor-like DNA-binding domains"/>
    <property type="match status" value="1"/>
</dbReference>
<dbReference type="Proteomes" id="UP000009319">
    <property type="component" value="Unassembled WGS sequence"/>
</dbReference>
<dbReference type="PROSITE" id="PS00356">
    <property type="entry name" value="HTH_LACI_1"/>
    <property type="match status" value="1"/>
</dbReference>
<evidence type="ECO:0000256" key="2">
    <source>
        <dbReference type="ARBA" id="ARBA00023125"/>
    </source>
</evidence>
<dbReference type="SUPFAM" id="SSF47413">
    <property type="entry name" value="lambda repressor-like DNA-binding domains"/>
    <property type="match status" value="1"/>
</dbReference>
<keyword evidence="1" id="KW-0805">Transcription regulation</keyword>
<dbReference type="InterPro" id="IPR028082">
    <property type="entry name" value="Peripla_BP_I"/>
</dbReference>
<dbReference type="Pfam" id="PF00356">
    <property type="entry name" value="LacI"/>
    <property type="match status" value="1"/>
</dbReference>
<name>K0Q5A6_9HYPH</name>
<dbReference type="eggNOG" id="COG1609">
    <property type="taxonomic scope" value="Bacteria"/>
</dbReference>
<dbReference type="PROSITE" id="PS50932">
    <property type="entry name" value="HTH_LACI_2"/>
    <property type="match status" value="1"/>
</dbReference>
<keyword evidence="6" id="KW-1185">Reference proteome</keyword>
<dbReference type="PANTHER" id="PTHR30146:SF33">
    <property type="entry name" value="TRANSCRIPTIONAL REGULATOR"/>
    <property type="match status" value="1"/>
</dbReference>
<dbReference type="EMBL" id="CANI01000038">
    <property type="protein sequence ID" value="CCM78329.1"/>
    <property type="molecule type" value="Genomic_DNA"/>
</dbReference>
<evidence type="ECO:0000256" key="3">
    <source>
        <dbReference type="ARBA" id="ARBA00023163"/>
    </source>
</evidence>
<evidence type="ECO:0000313" key="5">
    <source>
        <dbReference type="EMBL" id="CCM78329.1"/>
    </source>
</evidence>
<dbReference type="InterPro" id="IPR046335">
    <property type="entry name" value="LacI/GalR-like_sensor"/>
</dbReference>
<organism evidence="5 6">
    <name type="scientific">Rhizobium mesoamericanum STM3625</name>
    <dbReference type="NCBI Taxonomy" id="1211777"/>
    <lineage>
        <taxon>Bacteria</taxon>
        <taxon>Pseudomonadati</taxon>
        <taxon>Pseudomonadota</taxon>
        <taxon>Alphaproteobacteria</taxon>
        <taxon>Hyphomicrobiales</taxon>
        <taxon>Rhizobiaceae</taxon>
        <taxon>Rhizobium/Agrobacterium group</taxon>
        <taxon>Rhizobium</taxon>
    </lineage>
</organism>
<dbReference type="Pfam" id="PF13377">
    <property type="entry name" value="Peripla_BP_3"/>
    <property type="match status" value="1"/>
</dbReference>
<dbReference type="CDD" id="cd01575">
    <property type="entry name" value="PBP1_GntR"/>
    <property type="match status" value="1"/>
</dbReference>
<gene>
    <name evidence="5" type="ORF">BN77_p10994</name>
</gene>
<dbReference type="InterPro" id="IPR010982">
    <property type="entry name" value="Lambda_DNA-bd_dom_sf"/>
</dbReference>
<dbReference type="Gene3D" id="3.40.50.2300">
    <property type="match status" value="2"/>
</dbReference>
<keyword evidence="2" id="KW-0238">DNA-binding</keyword>
<comment type="caution">
    <text evidence="5">The sequence shown here is derived from an EMBL/GenBank/DDBJ whole genome shotgun (WGS) entry which is preliminary data.</text>
</comment>
<dbReference type="GO" id="GO:0000976">
    <property type="term" value="F:transcription cis-regulatory region binding"/>
    <property type="evidence" value="ECO:0007669"/>
    <property type="project" value="TreeGrafter"/>
</dbReference>
<dbReference type="STRING" id="1211777.BN77_p10994"/>
<dbReference type="InterPro" id="IPR000843">
    <property type="entry name" value="HTH_LacI"/>
</dbReference>
<dbReference type="SMART" id="SM00354">
    <property type="entry name" value="HTH_LACI"/>
    <property type="match status" value="1"/>
</dbReference>